<comment type="caution">
    <text evidence="1">The sequence shown here is derived from an EMBL/GenBank/DDBJ whole genome shotgun (WGS) entry which is preliminary data.</text>
</comment>
<sequence>MFTTLAHAGSAQANHVSAGDACEKQSTYEALFTRFGDAIPRDDVADLLFFSKVYFAKRIGSKDLDHLAWVRALKPARIRRGRRTFFKTQAVASFLDARDGDAGSETTA</sequence>
<evidence type="ECO:0000313" key="2">
    <source>
        <dbReference type="Proteomes" id="UP000194857"/>
    </source>
</evidence>
<name>A0A241XS99_PSEAI</name>
<reference evidence="1 2" key="1">
    <citation type="submission" date="2017-05" db="EMBL/GenBank/DDBJ databases">
        <authorList>
            <person name="Song R."/>
            <person name="Chenine A.L."/>
            <person name="Ruprecht R.M."/>
        </authorList>
    </citation>
    <scope>NUCLEOTIDE SEQUENCE [LARGE SCALE GENOMIC DNA]</scope>
    <source>
        <strain evidence="1 2">S567_C10_BS</strain>
    </source>
</reference>
<proteinExistence type="predicted"/>
<dbReference type="RefSeq" id="WP_065327363.1">
    <property type="nucleotide sequence ID" value="NZ_JAVQRF010000009.1"/>
</dbReference>
<accession>A0A241XS99</accession>
<dbReference type="EMBL" id="NFFZ01000004">
    <property type="protein sequence ID" value="OTI63381.1"/>
    <property type="molecule type" value="Genomic_DNA"/>
</dbReference>
<protein>
    <submittedName>
        <fullName evidence="1">Uncharacterized protein</fullName>
    </submittedName>
</protein>
<dbReference type="Proteomes" id="UP000194857">
    <property type="component" value="Unassembled WGS sequence"/>
</dbReference>
<organism evidence="1 2">
    <name type="scientific">Pseudomonas aeruginosa</name>
    <dbReference type="NCBI Taxonomy" id="287"/>
    <lineage>
        <taxon>Bacteria</taxon>
        <taxon>Pseudomonadati</taxon>
        <taxon>Pseudomonadota</taxon>
        <taxon>Gammaproteobacteria</taxon>
        <taxon>Pseudomonadales</taxon>
        <taxon>Pseudomonadaceae</taxon>
        <taxon>Pseudomonas</taxon>
    </lineage>
</organism>
<gene>
    <name evidence="1" type="ORF">CAZ10_11190</name>
</gene>
<dbReference type="AlphaFoldDB" id="A0A241XS99"/>
<evidence type="ECO:0000313" key="1">
    <source>
        <dbReference type="EMBL" id="OTI63381.1"/>
    </source>
</evidence>